<accession>A0A7Y9DL06</accession>
<dbReference type="EMBL" id="JACCBB010000001">
    <property type="protein sequence ID" value="NYD22543.1"/>
    <property type="molecule type" value="Genomic_DNA"/>
</dbReference>
<dbReference type="SUPFAM" id="SSF55781">
    <property type="entry name" value="GAF domain-like"/>
    <property type="match status" value="1"/>
</dbReference>
<dbReference type="Proteomes" id="UP000521922">
    <property type="component" value="Unassembled WGS sequence"/>
</dbReference>
<proteinExistence type="predicted"/>
<dbReference type="InterPro" id="IPR052016">
    <property type="entry name" value="Bact_Sigma-Reg"/>
</dbReference>
<keyword evidence="1" id="KW-0378">Hydrolase</keyword>
<evidence type="ECO:0000313" key="3">
    <source>
        <dbReference type="EMBL" id="NYD22543.1"/>
    </source>
</evidence>
<dbReference type="CDD" id="cd00130">
    <property type="entry name" value="PAS"/>
    <property type="match status" value="1"/>
</dbReference>
<comment type="caution">
    <text evidence="3">The sequence shown here is derived from an EMBL/GenBank/DDBJ whole genome shotgun (WGS) entry which is preliminary data.</text>
</comment>
<dbReference type="PANTHER" id="PTHR43156:SF2">
    <property type="entry name" value="STAGE II SPORULATION PROTEIN E"/>
    <property type="match status" value="1"/>
</dbReference>
<dbReference type="RefSeq" id="WP_179751597.1">
    <property type="nucleotide sequence ID" value="NZ_BAAAGN010000004.1"/>
</dbReference>
<dbReference type="SMART" id="SM00331">
    <property type="entry name" value="PP2C_SIG"/>
    <property type="match status" value="1"/>
</dbReference>
<gene>
    <name evidence="3" type="ORF">BJ968_002083</name>
</gene>
<evidence type="ECO:0000256" key="1">
    <source>
        <dbReference type="ARBA" id="ARBA00022801"/>
    </source>
</evidence>
<dbReference type="Pfam" id="PF08448">
    <property type="entry name" value="PAS_4"/>
    <property type="match status" value="1"/>
</dbReference>
<dbReference type="GO" id="GO:0016791">
    <property type="term" value="F:phosphatase activity"/>
    <property type="evidence" value="ECO:0007669"/>
    <property type="project" value="TreeGrafter"/>
</dbReference>
<keyword evidence="4" id="KW-1185">Reference proteome</keyword>
<dbReference type="InterPro" id="IPR035965">
    <property type="entry name" value="PAS-like_dom_sf"/>
</dbReference>
<dbReference type="Gene3D" id="3.30.450.20">
    <property type="entry name" value="PAS domain"/>
    <property type="match status" value="1"/>
</dbReference>
<dbReference type="PROSITE" id="PS50112">
    <property type="entry name" value="PAS"/>
    <property type="match status" value="1"/>
</dbReference>
<dbReference type="SMART" id="SM00091">
    <property type="entry name" value="PAS"/>
    <property type="match status" value="1"/>
</dbReference>
<dbReference type="AlphaFoldDB" id="A0A7Y9DL06"/>
<dbReference type="Pfam" id="PF07228">
    <property type="entry name" value="SpoIIE"/>
    <property type="match status" value="1"/>
</dbReference>
<dbReference type="InterPro" id="IPR001932">
    <property type="entry name" value="PPM-type_phosphatase-like_dom"/>
</dbReference>
<dbReference type="PANTHER" id="PTHR43156">
    <property type="entry name" value="STAGE II SPORULATION PROTEIN E-RELATED"/>
    <property type="match status" value="1"/>
</dbReference>
<dbReference type="NCBIfam" id="TIGR00229">
    <property type="entry name" value="sensory_box"/>
    <property type="match status" value="1"/>
</dbReference>
<dbReference type="InterPro" id="IPR013656">
    <property type="entry name" value="PAS_4"/>
</dbReference>
<reference evidence="3 4" key="1">
    <citation type="submission" date="2020-07" db="EMBL/GenBank/DDBJ databases">
        <title>Sequencing the genomes of 1000 actinobacteria strains.</title>
        <authorList>
            <person name="Klenk H.-P."/>
        </authorList>
    </citation>
    <scope>NUCLEOTIDE SEQUENCE [LARGE SCALE GENOMIC DNA]</scope>
    <source>
        <strain evidence="3 4">DSM 7487</strain>
    </source>
</reference>
<dbReference type="Gene3D" id="3.60.40.10">
    <property type="entry name" value="PPM-type phosphatase domain"/>
    <property type="match status" value="1"/>
</dbReference>
<name>A0A7Y9DL06_9ACTN</name>
<dbReference type="SUPFAM" id="SSF55785">
    <property type="entry name" value="PYP-like sensor domain (PAS domain)"/>
    <property type="match status" value="1"/>
</dbReference>
<sequence length="540" mass="57089">MQHAPAPDLDTVFAALPTAYLVVDRDLVIVEVNRAYATMLSRRREDLVGRPVFEAFPPPPDTLDDDGSNPAEVSMRRALAGETDVLPTLHYDVVSPATGELVQRHWSVVNAPLADADGVVRYVLHRVEDITDYVLERARSVQVEAELFVRDREVEVARRAERLAARTVAAQAHVALQLVEAGDHDELLEGVRTFARSVLGAATASAALLGERPPGSAAAEVTAAGCPSLVQTPVVVDGVQLGELALGWDHPRTLGAGDHEVVGAVAVQYGQAVLRLRHRAAEQEAAETALAMSETLQRSLLPRPTAVAGLDVAVRYRPASQQARVGGDWYDVFHDADGTAALTIGDVSGHDGTAAALMGQVRSLLRGVAYATPADPGHLLGVLDEALFDLGVDALATAVLVSVHPDGRGGRCLRWSNAGHPPPLLLLPDGSVEVLAREPELLLGCRTGTGRSTHRRDLPDGATVVLYTDGLVERRGATIDDGVQWLRERVAALAGDDPEELCDGLLADLGVPEDDVALLLARAVPAGSRPVAGLVLTGSA</sequence>
<dbReference type="SUPFAM" id="SSF81606">
    <property type="entry name" value="PP2C-like"/>
    <property type="match status" value="1"/>
</dbReference>
<protein>
    <submittedName>
        <fullName evidence="3">PAS domain S-box-containing protein</fullName>
    </submittedName>
</protein>
<evidence type="ECO:0000313" key="4">
    <source>
        <dbReference type="Proteomes" id="UP000521922"/>
    </source>
</evidence>
<organism evidence="3 4">
    <name type="scientific">Kineococcus aurantiacus</name>
    <dbReference type="NCBI Taxonomy" id="37633"/>
    <lineage>
        <taxon>Bacteria</taxon>
        <taxon>Bacillati</taxon>
        <taxon>Actinomycetota</taxon>
        <taxon>Actinomycetes</taxon>
        <taxon>Kineosporiales</taxon>
        <taxon>Kineosporiaceae</taxon>
        <taxon>Kineococcus</taxon>
    </lineage>
</organism>
<evidence type="ECO:0000259" key="2">
    <source>
        <dbReference type="PROSITE" id="PS50112"/>
    </source>
</evidence>
<dbReference type="InterPro" id="IPR036457">
    <property type="entry name" value="PPM-type-like_dom_sf"/>
</dbReference>
<feature type="domain" description="PAS" evidence="2">
    <location>
        <begin position="5"/>
        <end position="58"/>
    </location>
</feature>
<dbReference type="InterPro" id="IPR000014">
    <property type="entry name" value="PAS"/>
</dbReference>